<sequence length="264" mass="28992">MKTRFPSRVVPFFSLIAFADPRVVRSLFSPSWLLMLAFLMFSVVMATDRPSAMRAAFFTLIGILTMATILALPRDAEAFSKVIIFTIVVVIGLSYIGAHRLSKRGAAHHRFAGAGTCRPVARRVHPQEHRRAYHGLLQLRRPLPLPARTAALGRIDLLRGDDLHAAQRFQDDGRTGAVFDPDRRAAKPDRHAAWDADPVRAGHHRRGDRHAGHRLPAAGEASGCTLFSRPIPGARRCGSSPARCWRSGRGPATASRASGARRCC</sequence>
<protein>
    <submittedName>
        <fullName evidence="3">Uncharacterized protein</fullName>
    </submittedName>
</protein>
<reference evidence="4" key="1">
    <citation type="submission" date="2017-01" db="EMBL/GenBank/DDBJ databases">
        <authorList>
            <person name="Brunel B."/>
        </authorList>
    </citation>
    <scope>NUCLEOTIDE SEQUENCE [LARGE SCALE GENOMIC DNA]</scope>
</reference>
<evidence type="ECO:0000256" key="2">
    <source>
        <dbReference type="SAM" id="Phobius"/>
    </source>
</evidence>
<keyword evidence="2" id="KW-1133">Transmembrane helix</keyword>
<feature type="transmembrane region" description="Helical" evidence="2">
    <location>
        <begin position="55"/>
        <end position="72"/>
    </location>
</feature>
<dbReference type="Proteomes" id="UP000188388">
    <property type="component" value="Unassembled WGS sequence"/>
</dbReference>
<dbReference type="EMBL" id="FTPD01000022">
    <property type="protein sequence ID" value="SIT56493.1"/>
    <property type="molecule type" value="Genomic_DNA"/>
</dbReference>
<accession>A0A1R3VB40</accession>
<keyword evidence="2" id="KW-0472">Membrane</keyword>
<dbReference type="STRING" id="1631249.BQ8794_290103"/>
<gene>
    <name evidence="3" type="ORF">BQ8794_290103</name>
</gene>
<name>A0A1R3VB40_9HYPH</name>
<organism evidence="3 4">
    <name type="scientific">Mesorhizobium prunaredense</name>
    <dbReference type="NCBI Taxonomy" id="1631249"/>
    <lineage>
        <taxon>Bacteria</taxon>
        <taxon>Pseudomonadati</taxon>
        <taxon>Pseudomonadota</taxon>
        <taxon>Alphaproteobacteria</taxon>
        <taxon>Hyphomicrobiales</taxon>
        <taxon>Phyllobacteriaceae</taxon>
        <taxon>Mesorhizobium</taxon>
    </lineage>
</organism>
<dbReference type="AlphaFoldDB" id="A0A1R3VB40"/>
<keyword evidence="4" id="KW-1185">Reference proteome</keyword>
<feature type="transmembrane region" description="Helical" evidence="2">
    <location>
        <begin position="78"/>
        <end position="98"/>
    </location>
</feature>
<feature type="region of interest" description="Disordered" evidence="1">
    <location>
        <begin position="239"/>
        <end position="264"/>
    </location>
</feature>
<keyword evidence="2" id="KW-0812">Transmembrane</keyword>
<evidence type="ECO:0000313" key="4">
    <source>
        <dbReference type="Proteomes" id="UP000188388"/>
    </source>
</evidence>
<evidence type="ECO:0000313" key="3">
    <source>
        <dbReference type="EMBL" id="SIT56493.1"/>
    </source>
</evidence>
<proteinExistence type="predicted"/>
<evidence type="ECO:0000256" key="1">
    <source>
        <dbReference type="SAM" id="MobiDB-lite"/>
    </source>
</evidence>
<feature type="transmembrane region" description="Helical" evidence="2">
    <location>
        <begin position="31"/>
        <end position="48"/>
    </location>
</feature>